<evidence type="ECO:0000256" key="1">
    <source>
        <dbReference type="SAM" id="MobiDB-lite"/>
    </source>
</evidence>
<reference evidence="2" key="1">
    <citation type="journal article" date="2020" name="Stud. Mycol.">
        <title>101 Dothideomycetes genomes: a test case for predicting lifestyles and emergence of pathogens.</title>
        <authorList>
            <person name="Haridas S."/>
            <person name="Albert R."/>
            <person name="Binder M."/>
            <person name="Bloem J."/>
            <person name="Labutti K."/>
            <person name="Salamov A."/>
            <person name="Andreopoulos B."/>
            <person name="Baker S."/>
            <person name="Barry K."/>
            <person name="Bills G."/>
            <person name="Bluhm B."/>
            <person name="Cannon C."/>
            <person name="Castanera R."/>
            <person name="Culley D."/>
            <person name="Daum C."/>
            <person name="Ezra D."/>
            <person name="Gonzalez J."/>
            <person name="Henrissat B."/>
            <person name="Kuo A."/>
            <person name="Liang C."/>
            <person name="Lipzen A."/>
            <person name="Lutzoni F."/>
            <person name="Magnuson J."/>
            <person name="Mondo S."/>
            <person name="Nolan M."/>
            <person name="Ohm R."/>
            <person name="Pangilinan J."/>
            <person name="Park H.-J."/>
            <person name="Ramirez L."/>
            <person name="Alfaro M."/>
            <person name="Sun H."/>
            <person name="Tritt A."/>
            <person name="Yoshinaga Y."/>
            <person name="Zwiers L.-H."/>
            <person name="Turgeon B."/>
            <person name="Goodwin S."/>
            <person name="Spatafora J."/>
            <person name="Crous P."/>
            <person name="Grigoriev I."/>
        </authorList>
    </citation>
    <scope>NUCLEOTIDE SEQUENCE</scope>
    <source>
        <strain evidence="2">CBS 161.51</strain>
    </source>
</reference>
<evidence type="ECO:0000313" key="2">
    <source>
        <dbReference type="EMBL" id="KAF1941036.1"/>
    </source>
</evidence>
<protein>
    <submittedName>
        <fullName evidence="2">Uncharacterized protein</fullName>
    </submittedName>
</protein>
<name>A0A6A5SR12_9PLEO</name>
<organism evidence="2 3">
    <name type="scientific">Clathrospora elynae</name>
    <dbReference type="NCBI Taxonomy" id="706981"/>
    <lineage>
        <taxon>Eukaryota</taxon>
        <taxon>Fungi</taxon>
        <taxon>Dikarya</taxon>
        <taxon>Ascomycota</taxon>
        <taxon>Pezizomycotina</taxon>
        <taxon>Dothideomycetes</taxon>
        <taxon>Pleosporomycetidae</taxon>
        <taxon>Pleosporales</taxon>
        <taxon>Diademaceae</taxon>
        <taxon>Clathrospora</taxon>
    </lineage>
</organism>
<feature type="compositionally biased region" description="Basic and acidic residues" evidence="1">
    <location>
        <begin position="162"/>
        <end position="178"/>
    </location>
</feature>
<feature type="region of interest" description="Disordered" evidence="1">
    <location>
        <begin position="136"/>
        <end position="231"/>
    </location>
</feature>
<feature type="compositionally biased region" description="Basic and acidic residues" evidence="1">
    <location>
        <begin position="24"/>
        <end position="33"/>
    </location>
</feature>
<feature type="region of interest" description="Disordered" evidence="1">
    <location>
        <begin position="285"/>
        <end position="633"/>
    </location>
</feature>
<proteinExistence type="predicted"/>
<feature type="compositionally biased region" description="Basic and acidic residues" evidence="1">
    <location>
        <begin position="602"/>
        <end position="615"/>
    </location>
</feature>
<feature type="compositionally biased region" description="Polar residues" evidence="1">
    <location>
        <begin position="500"/>
        <end position="524"/>
    </location>
</feature>
<accession>A0A6A5SR12</accession>
<evidence type="ECO:0000313" key="3">
    <source>
        <dbReference type="Proteomes" id="UP000800038"/>
    </source>
</evidence>
<feature type="region of interest" description="Disordered" evidence="1">
    <location>
        <begin position="646"/>
        <end position="669"/>
    </location>
</feature>
<dbReference type="OrthoDB" id="3801238at2759"/>
<feature type="compositionally biased region" description="Polar residues" evidence="1">
    <location>
        <begin position="464"/>
        <end position="492"/>
    </location>
</feature>
<gene>
    <name evidence="2" type="ORF">EJ02DRAFT_455475</name>
</gene>
<dbReference type="Proteomes" id="UP000800038">
    <property type="component" value="Unassembled WGS sequence"/>
</dbReference>
<feature type="compositionally biased region" description="Basic residues" evidence="1">
    <location>
        <begin position="179"/>
        <end position="196"/>
    </location>
</feature>
<feature type="compositionally biased region" description="Pro residues" evidence="1">
    <location>
        <begin position="308"/>
        <end position="320"/>
    </location>
</feature>
<feature type="compositionally biased region" description="Basic residues" evidence="1">
    <location>
        <begin position="527"/>
        <end position="539"/>
    </location>
</feature>
<feature type="region of interest" description="Disordered" evidence="1">
    <location>
        <begin position="1"/>
        <end position="33"/>
    </location>
</feature>
<keyword evidence="3" id="KW-1185">Reference proteome</keyword>
<feature type="compositionally biased region" description="Polar residues" evidence="1">
    <location>
        <begin position="377"/>
        <end position="394"/>
    </location>
</feature>
<dbReference type="EMBL" id="ML976053">
    <property type="protein sequence ID" value="KAF1941036.1"/>
    <property type="molecule type" value="Genomic_DNA"/>
</dbReference>
<dbReference type="AlphaFoldDB" id="A0A6A5SR12"/>
<feature type="compositionally biased region" description="Basic and acidic residues" evidence="1">
    <location>
        <begin position="336"/>
        <end position="372"/>
    </location>
</feature>
<sequence>MLLPPGSAPGFGTIDPRFYKQKKRKEDKEGDKRVWNEDVQKAISGDIQRHLAKIRGLGGVEVKIGDHGEGMNGAKREDGKMKDTVTIPLPPIWGTFVIKAEDGRVIIVDKDGEYDSGPQKSPSERQALWVKAASTIEPPTPSSQTEFSIPPPPPKHRTSSHSSKERTKDHDPSKGKYKEKGRKQRSHKHKRSHHSHLTLPLKPLTPIQESEYEDGYLPSGGEGVLSPTNFIMTGAASGWPSRTATSVASPVVGVSGGYEYVVPESSVRSVSEGYGYVISESSARSVSGGYEYVVPDSPLKSKTISPVRSPPGAWPSPPLSPSKSTTVSEQPWNTGKYKDAWKGDGSNRSRINEKSHRTSKSEKLRGSRKDSDAASVKSHSTYRAPTVEDASNTSSEEKEPYAATGWGGSVKSSIAKGWGEKGSDKSWSGSKKTNSDGSAKPIYPHSSGSGSENWSDRTKAADNPSWTGIQPYSSHSRHQSPGVTSPVSQSTWDGYERVKTVSNVSVAGTGSERSALASQVSSQPSTHRSHRSHASHRSNRHGDRSGGQTGWAGSQANHRSRSSPKVEDHTGWAGSQASWSSDKARVDDNGWEASGQGPTEYVRWEGSKHGSERGWRASKAGSDGGGGASKYANGFDESNETYLNENWGGVPVRVGSSPRKTGVVGWEDA</sequence>